<dbReference type="InterPro" id="IPR040119">
    <property type="entry name" value="C10orf67-like"/>
</dbReference>
<proteinExistence type="predicted"/>
<feature type="domain" description="DUF4709" evidence="2">
    <location>
        <begin position="28"/>
        <end position="137"/>
    </location>
</feature>
<keyword evidence="1" id="KW-0175">Coiled coil</keyword>
<evidence type="ECO:0000313" key="3">
    <source>
        <dbReference type="EMBL" id="KAG9278403.1"/>
    </source>
</evidence>
<protein>
    <recommendedName>
        <fullName evidence="2">DUF4709 domain-containing protein</fullName>
    </recommendedName>
</protein>
<dbReference type="Pfam" id="PF15821">
    <property type="entry name" value="DUF4709"/>
    <property type="match status" value="1"/>
</dbReference>
<sequence>MELIHRADSSFITLDDEALSQEIEEIQRYSLGNQLRTGLFGQDASVQTDVSELPLVKRLSEETAELVMGMETLKEDAASKVKLVEAHYETRLQQEAEDFYTSINCKVKALENHYEEKITVLRNSYRQQLSDAIEVIKASYKNNGMKYDDVVEAVPADKARVQDLLKELQEKESKIESLKEQLKEYEEQALLENSSEPADDPEKAWLRTENAKLNDIVDALHVEMEQMQHALEAKDQRLEDLALDISQLKSKAEDDTKALQKVVCENEKLKVQLDAEKEEGRKQMAQLQQEMEKEIEFIKMSQSQKEKLAAERLAEQERHGAQEAKLNAQKAQRAAAQVELDSKDRALAEELEKLRNEEKSQKQHIDRLQKQIAMISRAWEKKFEILQQSFHAIKDEMFLRQSLQRQAAVLHQASVRYTMDALVTHQGQNPAEASVKTATLPTKAPLPSIGATERIKRKTVDIHVPCGQIKASSTTA</sequence>
<evidence type="ECO:0000256" key="1">
    <source>
        <dbReference type="SAM" id="Coils"/>
    </source>
</evidence>
<gene>
    <name evidence="3" type="ORF">AMEX_G6278</name>
</gene>
<accession>A0A8T2M264</accession>
<comment type="caution">
    <text evidence="3">The sequence shown here is derived from an EMBL/GenBank/DDBJ whole genome shotgun (WGS) entry which is preliminary data.</text>
</comment>
<feature type="coiled-coil region" evidence="1">
    <location>
        <begin position="158"/>
        <end position="290"/>
    </location>
</feature>
<evidence type="ECO:0000313" key="4">
    <source>
        <dbReference type="Proteomes" id="UP000752171"/>
    </source>
</evidence>
<dbReference type="InterPro" id="IPR031651">
    <property type="entry name" value="DUF4709"/>
</dbReference>
<dbReference type="EMBL" id="JAICCE010000004">
    <property type="protein sequence ID" value="KAG9278403.1"/>
    <property type="molecule type" value="Genomic_DNA"/>
</dbReference>
<evidence type="ECO:0000259" key="2">
    <source>
        <dbReference type="Pfam" id="PF15821"/>
    </source>
</evidence>
<reference evidence="3 4" key="1">
    <citation type="submission" date="2021-07" db="EMBL/GenBank/DDBJ databases">
        <authorList>
            <person name="Imarazene B."/>
            <person name="Zahm M."/>
            <person name="Klopp C."/>
            <person name="Cabau C."/>
            <person name="Beille S."/>
            <person name="Jouanno E."/>
            <person name="Castinel A."/>
            <person name="Lluch J."/>
            <person name="Gil L."/>
            <person name="Kuchtly C."/>
            <person name="Lopez Roques C."/>
            <person name="Donnadieu C."/>
            <person name="Parrinello H."/>
            <person name="Journot L."/>
            <person name="Du K."/>
            <person name="Schartl M."/>
            <person name="Retaux S."/>
            <person name="Guiguen Y."/>
        </authorList>
    </citation>
    <scope>NUCLEOTIDE SEQUENCE [LARGE SCALE GENOMIC DNA]</scope>
    <source>
        <strain evidence="3">Pach_M1</strain>
        <tissue evidence="3">Testis</tissue>
    </source>
</reference>
<dbReference type="PANTHER" id="PTHR22382">
    <property type="entry name" value="RIKEN CDNA 4921504E06 GENE"/>
    <property type="match status" value="1"/>
</dbReference>
<name>A0A8T2M264_ASTMX</name>
<dbReference type="PANTHER" id="PTHR22382:SF7">
    <property type="entry name" value="RIKEN CDNA 4921504E06 GENE"/>
    <property type="match status" value="1"/>
</dbReference>
<dbReference type="AlphaFoldDB" id="A0A8T2M264"/>
<feature type="coiled-coil region" evidence="1">
    <location>
        <begin position="321"/>
        <end position="371"/>
    </location>
</feature>
<dbReference type="Proteomes" id="UP000752171">
    <property type="component" value="Unassembled WGS sequence"/>
</dbReference>
<organism evidence="3 4">
    <name type="scientific">Astyanax mexicanus</name>
    <name type="common">Blind cave fish</name>
    <name type="synonym">Astyanax fasciatus mexicanus</name>
    <dbReference type="NCBI Taxonomy" id="7994"/>
    <lineage>
        <taxon>Eukaryota</taxon>
        <taxon>Metazoa</taxon>
        <taxon>Chordata</taxon>
        <taxon>Craniata</taxon>
        <taxon>Vertebrata</taxon>
        <taxon>Euteleostomi</taxon>
        <taxon>Actinopterygii</taxon>
        <taxon>Neopterygii</taxon>
        <taxon>Teleostei</taxon>
        <taxon>Ostariophysi</taxon>
        <taxon>Characiformes</taxon>
        <taxon>Characoidei</taxon>
        <taxon>Acestrorhamphidae</taxon>
        <taxon>Acestrorhamphinae</taxon>
        <taxon>Astyanax</taxon>
    </lineage>
</organism>